<dbReference type="EMBL" id="CP005385">
    <property type="protein sequence ID" value="AGK04737.1"/>
    <property type="molecule type" value="Genomic_DNA"/>
</dbReference>
<gene>
    <name evidence="9" type="ORF">K649_07195</name>
</gene>
<keyword evidence="5 8" id="KW-0812">Transmembrane</keyword>
<keyword evidence="6 8" id="KW-1133">Transmembrane helix</keyword>
<evidence type="ECO:0000256" key="3">
    <source>
        <dbReference type="ARBA" id="ARBA00022448"/>
    </source>
</evidence>
<protein>
    <submittedName>
        <fullName evidence="9">AzlC family protein</fullName>
    </submittedName>
</protein>
<dbReference type="GO" id="GO:0005886">
    <property type="term" value="C:plasma membrane"/>
    <property type="evidence" value="ECO:0007669"/>
    <property type="project" value="UniProtKB-SubCell"/>
</dbReference>
<dbReference type="eggNOG" id="COG1296">
    <property type="taxonomic scope" value="Bacteria"/>
</dbReference>
<keyword evidence="3" id="KW-0813">Transport</keyword>
<dbReference type="PANTHER" id="PTHR34979:SF1">
    <property type="entry name" value="INNER MEMBRANE PROTEIN YGAZ"/>
    <property type="match status" value="1"/>
</dbReference>
<organism evidence="9 10">
    <name type="scientific">Meiothermus ruber (strain ATCC 35948 / DSM 1279 / VKM B-1258 / 21)</name>
    <name type="common">Thermus ruber</name>
    <dbReference type="NCBI Taxonomy" id="504728"/>
    <lineage>
        <taxon>Bacteria</taxon>
        <taxon>Thermotogati</taxon>
        <taxon>Deinococcota</taxon>
        <taxon>Deinococci</taxon>
        <taxon>Thermales</taxon>
        <taxon>Thermaceae</taxon>
        <taxon>Meiothermus</taxon>
    </lineage>
</organism>
<evidence type="ECO:0000256" key="7">
    <source>
        <dbReference type="ARBA" id="ARBA00023136"/>
    </source>
</evidence>
<evidence type="ECO:0000256" key="8">
    <source>
        <dbReference type="SAM" id="Phobius"/>
    </source>
</evidence>
<feature type="transmembrane region" description="Helical" evidence="8">
    <location>
        <begin position="208"/>
        <end position="228"/>
    </location>
</feature>
<proteinExistence type="inferred from homology"/>
<evidence type="ECO:0000256" key="1">
    <source>
        <dbReference type="ARBA" id="ARBA00004651"/>
    </source>
</evidence>
<dbReference type="KEGG" id="mre:K649_07195"/>
<comment type="subcellular location">
    <subcellularLocation>
        <location evidence="1">Cell membrane</location>
        <topology evidence="1">Multi-pass membrane protein</topology>
    </subcellularLocation>
</comment>
<accession>M9X622</accession>
<keyword evidence="4" id="KW-1003">Cell membrane</keyword>
<name>M9X622_MEIRD</name>
<evidence type="ECO:0000313" key="10">
    <source>
        <dbReference type="Proteomes" id="UP000013026"/>
    </source>
</evidence>
<dbReference type="PANTHER" id="PTHR34979">
    <property type="entry name" value="INNER MEMBRANE PROTEIN YGAZ"/>
    <property type="match status" value="1"/>
</dbReference>
<evidence type="ECO:0000256" key="5">
    <source>
        <dbReference type="ARBA" id="ARBA00022692"/>
    </source>
</evidence>
<evidence type="ECO:0000313" key="9">
    <source>
        <dbReference type="EMBL" id="AGK04737.1"/>
    </source>
</evidence>
<dbReference type="Pfam" id="PF03591">
    <property type="entry name" value="AzlC"/>
    <property type="match status" value="1"/>
</dbReference>
<dbReference type="STRING" id="504728.K649_07195"/>
<feature type="transmembrane region" description="Helical" evidence="8">
    <location>
        <begin position="168"/>
        <end position="186"/>
    </location>
</feature>
<sequence>MAVNPSLNSPKAAFWRGFVEILPMTIGVIPFGLVTGIAGLRAGLSTLEITLMSALVFAGASQLVALQLMHSGAAIPLVLLAGLVVNLRYVMYSSAIARHLEPFRGWLKPLAAFLLVDQNFALTMERYQRLGPRCTPWYFLGGGVPQYITWVSSTYLGALLGARVPERWGLEFAIPLGFMVLLIPALRDRPSLAAALVGGLVATALVSLPYRLGLFIGALAGIAAGVWLENRKRGRAWEDAPKEIKEGP</sequence>
<dbReference type="PATRIC" id="fig|504728.9.peg.1481"/>
<feature type="transmembrane region" description="Helical" evidence="8">
    <location>
        <begin position="21"/>
        <end position="44"/>
    </location>
</feature>
<dbReference type="GO" id="GO:1903785">
    <property type="term" value="P:L-valine transmembrane transport"/>
    <property type="evidence" value="ECO:0007669"/>
    <property type="project" value="TreeGrafter"/>
</dbReference>
<reference evidence="9 10" key="1">
    <citation type="submission" date="2013-04" db="EMBL/GenBank/DDBJ databases">
        <authorList>
            <person name="Chin J."/>
            <person name="Alexander D.H."/>
            <person name="Marks P."/>
            <person name="Korlach J."/>
            <person name="Clum A."/>
            <person name="Copeland A."/>
        </authorList>
    </citation>
    <scope>NUCLEOTIDE SEQUENCE [LARGE SCALE GENOMIC DNA]</scope>
    <source>
        <strain evidence="10">ATCC 35948 / DSM 1279 / VKM B-1258 / 21</strain>
    </source>
</reference>
<keyword evidence="7 8" id="KW-0472">Membrane</keyword>
<comment type="similarity">
    <text evidence="2">Belongs to the AzlC family.</text>
</comment>
<evidence type="ECO:0000256" key="2">
    <source>
        <dbReference type="ARBA" id="ARBA00010735"/>
    </source>
</evidence>
<evidence type="ECO:0000256" key="6">
    <source>
        <dbReference type="ARBA" id="ARBA00022989"/>
    </source>
</evidence>
<evidence type="ECO:0000256" key="4">
    <source>
        <dbReference type="ARBA" id="ARBA00022475"/>
    </source>
</evidence>
<feature type="transmembrane region" description="Helical" evidence="8">
    <location>
        <begin position="64"/>
        <end position="85"/>
    </location>
</feature>
<dbReference type="AlphaFoldDB" id="M9X622"/>
<dbReference type="InterPro" id="IPR011606">
    <property type="entry name" value="Brnchd-chn_aa_trnsp_permease"/>
</dbReference>
<dbReference type="Proteomes" id="UP000013026">
    <property type="component" value="Chromosome"/>
</dbReference>